<dbReference type="Proteomes" id="UP001370100">
    <property type="component" value="Unassembled WGS sequence"/>
</dbReference>
<proteinExistence type="predicted"/>
<organism evidence="2 3">
    <name type="scientific">Actinomycetospora aeridis</name>
    <dbReference type="NCBI Taxonomy" id="3129231"/>
    <lineage>
        <taxon>Bacteria</taxon>
        <taxon>Bacillati</taxon>
        <taxon>Actinomycetota</taxon>
        <taxon>Actinomycetes</taxon>
        <taxon>Pseudonocardiales</taxon>
        <taxon>Pseudonocardiaceae</taxon>
        <taxon>Actinomycetospora</taxon>
    </lineage>
</organism>
<protein>
    <recommendedName>
        <fullName evidence="4">Aldehyde dehydrogenase family protein</fullName>
    </recommendedName>
</protein>
<accession>A0ABU8NDP2</accession>
<evidence type="ECO:0000256" key="1">
    <source>
        <dbReference type="SAM" id="MobiDB-lite"/>
    </source>
</evidence>
<dbReference type="EMBL" id="JBBEGL010000014">
    <property type="protein sequence ID" value="MEJ2890538.1"/>
    <property type="molecule type" value="Genomic_DNA"/>
</dbReference>
<evidence type="ECO:0000313" key="2">
    <source>
        <dbReference type="EMBL" id="MEJ2890538.1"/>
    </source>
</evidence>
<keyword evidence="3" id="KW-1185">Reference proteome</keyword>
<feature type="compositionally biased region" description="Polar residues" evidence="1">
    <location>
        <begin position="1"/>
        <end position="10"/>
    </location>
</feature>
<gene>
    <name evidence="2" type="ORF">WCD41_29050</name>
</gene>
<sequence>MAIATTNPATGETVREFDALPESPFGGGSASPQDADEKLRSANEVAKTIWFQ</sequence>
<dbReference type="RefSeq" id="WP_337718737.1">
    <property type="nucleotide sequence ID" value="NZ_JBBEGL010000014.1"/>
</dbReference>
<evidence type="ECO:0008006" key="4">
    <source>
        <dbReference type="Google" id="ProtNLM"/>
    </source>
</evidence>
<comment type="caution">
    <text evidence="2">The sequence shown here is derived from an EMBL/GenBank/DDBJ whole genome shotgun (WGS) entry which is preliminary data.</text>
</comment>
<feature type="region of interest" description="Disordered" evidence="1">
    <location>
        <begin position="1"/>
        <end position="52"/>
    </location>
</feature>
<name>A0ABU8NDP2_9PSEU</name>
<evidence type="ECO:0000313" key="3">
    <source>
        <dbReference type="Proteomes" id="UP001370100"/>
    </source>
</evidence>
<reference evidence="2 3" key="1">
    <citation type="submission" date="2024-03" db="EMBL/GenBank/DDBJ databases">
        <title>Actinomycetospora sp. OC33-EN06, a novel actinomycete isolated from wild orchid (Aerides multiflora).</title>
        <authorList>
            <person name="Suriyachadkun C."/>
        </authorList>
    </citation>
    <scope>NUCLEOTIDE SEQUENCE [LARGE SCALE GENOMIC DNA]</scope>
    <source>
        <strain evidence="2 3">OC33-EN06</strain>
    </source>
</reference>